<evidence type="ECO:0000256" key="12">
    <source>
        <dbReference type="ARBA" id="ARBA00023326"/>
    </source>
</evidence>
<evidence type="ECO:0000256" key="9">
    <source>
        <dbReference type="ARBA" id="ARBA00023033"/>
    </source>
</evidence>
<protein>
    <recommendedName>
        <fullName evidence="15">lytic cellulose monooxygenase (C4-dehydrogenating)</fullName>
        <ecNumber evidence="15">1.14.99.56</ecNumber>
    </recommendedName>
</protein>
<evidence type="ECO:0000256" key="13">
    <source>
        <dbReference type="ARBA" id="ARBA00044502"/>
    </source>
</evidence>
<feature type="domain" description="Auxiliary Activity family 9 catalytic" evidence="17">
    <location>
        <begin position="17"/>
        <end position="220"/>
    </location>
</feature>
<proteinExistence type="inferred from homology"/>
<organism evidence="18 19">
    <name type="scientific">Pseudopithomyces chartarum</name>
    <dbReference type="NCBI Taxonomy" id="1892770"/>
    <lineage>
        <taxon>Eukaryota</taxon>
        <taxon>Fungi</taxon>
        <taxon>Dikarya</taxon>
        <taxon>Ascomycota</taxon>
        <taxon>Pezizomycotina</taxon>
        <taxon>Dothideomycetes</taxon>
        <taxon>Pleosporomycetidae</taxon>
        <taxon>Pleosporales</taxon>
        <taxon>Massarineae</taxon>
        <taxon>Didymosphaeriaceae</taxon>
        <taxon>Pseudopithomyces</taxon>
    </lineage>
</organism>
<comment type="subcellular location">
    <subcellularLocation>
        <location evidence="2">Secreted</location>
    </subcellularLocation>
</comment>
<evidence type="ECO:0000256" key="1">
    <source>
        <dbReference type="ARBA" id="ARBA00001973"/>
    </source>
</evidence>
<dbReference type="GO" id="GO:0004497">
    <property type="term" value="F:monooxygenase activity"/>
    <property type="evidence" value="ECO:0007669"/>
    <property type="project" value="UniProtKB-KW"/>
</dbReference>
<gene>
    <name evidence="18" type="ORF">GRF29_154g149111</name>
</gene>
<evidence type="ECO:0000259" key="17">
    <source>
        <dbReference type="Pfam" id="PF03443"/>
    </source>
</evidence>
<dbReference type="Pfam" id="PF03443">
    <property type="entry name" value="AA9"/>
    <property type="match status" value="1"/>
</dbReference>
<keyword evidence="9" id="KW-0503">Monooxygenase</keyword>
<keyword evidence="8" id="KW-0186">Copper</keyword>
<evidence type="ECO:0000256" key="11">
    <source>
        <dbReference type="ARBA" id="ARBA00023277"/>
    </source>
</evidence>
<dbReference type="GO" id="GO:0030245">
    <property type="term" value="P:cellulose catabolic process"/>
    <property type="evidence" value="ECO:0007669"/>
    <property type="project" value="UniProtKB-KW"/>
</dbReference>
<evidence type="ECO:0000256" key="6">
    <source>
        <dbReference type="ARBA" id="ARBA00023001"/>
    </source>
</evidence>
<evidence type="ECO:0000256" key="14">
    <source>
        <dbReference type="ARBA" id="ARBA00045077"/>
    </source>
</evidence>
<evidence type="ECO:0000256" key="16">
    <source>
        <dbReference type="SAM" id="SignalP"/>
    </source>
</evidence>
<evidence type="ECO:0000256" key="4">
    <source>
        <dbReference type="ARBA" id="ARBA00022723"/>
    </source>
</evidence>
<keyword evidence="11" id="KW-0119">Carbohydrate metabolism</keyword>
<dbReference type="Proteomes" id="UP001280581">
    <property type="component" value="Unassembled WGS sequence"/>
</dbReference>
<dbReference type="GO" id="GO:0046872">
    <property type="term" value="F:metal ion binding"/>
    <property type="evidence" value="ECO:0007669"/>
    <property type="project" value="UniProtKB-KW"/>
</dbReference>
<dbReference type="InterPro" id="IPR049892">
    <property type="entry name" value="AA9"/>
</dbReference>
<sequence length="251" mass="27567">MKPSLIFGFLAPLTAAHYNFPYFLVNDTFSPSFLYTRRVSDETHAGTGPSYPPFYAKDLLSEDIRCGRNATVSGTNTSIATIIAGSKVGFRPNFWFKGTGINALVLHDGPLQAYLARSPVQTKEGLQHWDGADGRFFKIAERGPTTKERWFTTEELIGVQFSEYNFTIPVTTPPGLYLLRMDSVYPRGGNASQFYAGCAQVDIVGNGGAEREPGPTVSFPVPEEMLGEYLANGHGSYLPDYKMPGPSVWKG</sequence>
<keyword evidence="19" id="KW-1185">Reference proteome</keyword>
<dbReference type="GO" id="GO:0005576">
    <property type="term" value="C:extracellular region"/>
    <property type="evidence" value="ECO:0007669"/>
    <property type="project" value="UniProtKB-SubCell"/>
</dbReference>
<keyword evidence="4" id="KW-0479">Metal-binding</keyword>
<reference evidence="18 19" key="1">
    <citation type="submission" date="2021-02" db="EMBL/GenBank/DDBJ databases">
        <title>Genome assembly of Pseudopithomyces chartarum.</title>
        <authorList>
            <person name="Jauregui R."/>
            <person name="Singh J."/>
            <person name="Voisey C."/>
        </authorList>
    </citation>
    <scope>NUCLEOTIDE SEQUENCE [LARGE SCALE GENOMIC DNA]</scope>
    <source>
        <strain evidence="18 19">AGR01</strain>
    </source>
</reference>
<comment type="catalytic activity">
    <reaction evidence="14">
        <text>[(1-&gt;4)-beta-D-glucosyl]n+m + reduced acceptor + O2 = 4-dehydro-beta-D-glucosyl-[(1-&gt;4)-beta-D-glucosyl]n-1 + [(1-&gt;4)-beta-D-glucosyl]m + acceptor + H2O.</text>
        <dbReference type="EC" id="1.14.99.56"/>
    </reaction>
</comment>
<keyword evidence="6" id="KW-0136">Cellulose degradation</keyword>
<evidence type="ECO:0000256" key="2">
    <source>
        <dbReference type="ARBA" id="ARBA00004613"/>
    </source>
</evidence>
<dbReference type="EMBL" id="WVTA01000013">
    <property type="protein sequence ID" value="KAK3202612.1"/>
    <property type="molecule type" value="Genomic_DNA"/>
</dbReference>
<accession>A0AAN6RDK4</accession>
<keyword evidence="7" id="KW-0560">Oxidoreductase</keyword>
<name>A0AAN6RDK4_9PLEO</name>
<keyword evidence="5 16" id="KW-0732">Signal</keyword>
<evidence type="ECO:0000256" key="15">
    <source>
        <dbReference type="ARBA" id="ARBA00047174"/>
    </source>
</evidence>
<evidence type="ECO:0000256" key="10">
    <source>
        <dbReference type="ARBA" id="ARBA00023157"/>
    </source>
</evidence>
<evidence type="ECO:0000313" key="18">
    <source>
        <dbReference type="EMBL" id="KAK3202612.1"/>
    </source>
</evidence>
<evidence type="ECO:0000256" key="3">
    <source>
        <dbReference type="ARBA" id="ARBA00022525"/>
    </source>
</evidence>
<evidence type="ECO:0000256" key="7">
    <source>
        <dbReference type="ARBA" id="ARBA00023002"/>
    </source>
</evidence>
<feature type="signal peptide" evidence="16">
    <location>
        <begin position="1"/>
        <end position="16"/>
    </location>
</feature>
<evidence type="ECO:0000256" key="5">
    <source>
        <dbReference type="ARBA" id="ARBA00022729"/>
    </source>
</evidence>
<comment type="similarity">
    <text evidence="13">Belongs to the polysaccharide monooxygenase AA9 family.</text>
</comment>
<dbReference type="PANTHER" id="PTHR33353">
    <property type="entry name" value="PUTATIVE (AFU_ORTHOLOGUE AFUA_1G12560)-RELATED"/>
    <property type="match status" value="1"/>
</dbReference>
<keyword evidence="12" id="KW-0624">Polysaccharide degradation</keyword>
<dbReference type="EC" id="1.14.99.56" evidence="15"/>
<evidence type="ECO:0000256" key="8">
    <source>
        <dbReference type="ARBA" id="ARBA00023008"/>
    </source>
</evidence>
<keyword evidence="3" id="KW-0964">Secreted</keyword>
<feature type="chain" id="PRO_5043034744" description="lytic cellulose monooxygenase (C4-dehydrogenating)" evidence="16">
    <location>
        <begin position="17"/>
        <end position="251"/>
    </location>
</feature>
<comment type="cofactor">
    <cofactor evidence="1">
        <name>Cu(2+)</name>
        <dbReference type="ChEBI" id="CHEBI:29036"/>
    </cofactor>
</comment>
<evidence type="ECO:0000313" key="19">
    <source>
        <dbReference type="Proteomes" id="UP001280581"/>
    </source>
</evidence>
<dbReference type="Gene3D" id="2.70.50.70">
    <property type="match status" value="1"/>
</dbReference>
<dbReference type="InterPro" id="IPR005103">
    <property type="entry name" value="AA9_LPMO"/>
</dbReference>
<keyword evidence="10" id="KW-1015">Disulfide bond</keyword>
<dbReference type="PANTHER" id="PTHR33353:SF10">
    <property type="entry name" value="ENDO-BETA-1,4-GLUCANASE D"/>
    <property type="match status" value="1"/>
</dbReference>
<comment type="caution">
    <text evidence="18">The sequence shown here is derived from an EMBL/GenBank/DDBJ whole genome shotgun (WGS) entry which is preliminary data.</text>
</comment>
<dbReference type="AlphaFoldDB" id="A0AAN6RDK4"/>